<feature type="transmembrane region" description="Helical" evidence="1">
    <location>
        <begin position="46"/>
        <end position="69"/>
    </location>
</feature>
<dbReference type="PANTHER" id="PTHR39470:SF1">
    <property type="entry name" value="CHORISMATE SYNTHASE PROTEIN"/>
    <property type="match status" value="1"/>
</dbReference>
<dbReference type="OrthoDB" id="4218123at2759"/>
<feature type="transmembrane region" description="Helical" evidence="1">
    <location>
        <begin position="223"/>
        <end position="242"/>
    </location>
</feature>
<keyword evidence="1" id="KW-0812">Transmembrane</keyword>
<organism evidence="2 3">
    <name type="scientific">[Torrubiella] hemipterigena</name>
    <dbReference type="NCBI Taxonomy" id="1531966"/>
    <lineage>
        <taxon>Eukaryota</taxon>
        <taxon>Fungi</taxon>
        <taxon>Dikarya</taxon>
        <taxon>Ascomycota</taxon>
        <taxon>Pezizomycotina</taxon>
        <taxon>Sordariomycetes</taxon>
        <taxon>Hypocreomycetidae</taxon>
        <taxon>Hypocreales</taxon>
        <taxon>Clavicipitaceae</taxon>
        <taxon>Clavicipitaceae incertae sedis</taxon>
        <taxon>'Torrubiella' clade</taxon>
    </lineage>
</organism>
<keyword evidence="1" id="KW-1133">Transmembrane helix</keyword>
<evidence type="ECO:0000313" key="3">
    <source>
        <dbReference type="Proteomes" id="UP000039046"/>
    </source>
</evidence>
<feature type="transmembrane region" description="Helical" evidence="1">
    <location>
        <begin position="6"/>
        <end position="26"/>
    </location>
</feature>
<dbReference type="HOGENOM" id="CLU_044758_1_0_1"/>
<dbReference type="EMBL" id="CDHN01000004">
    <property type="protein sequence ID" value="CEJ92514.1"/>
    <property type="molecule type" value="Genomic_DNA"/>
</dbReference>
<feature type="transmembrane region" description="Helical" evidence="1">
    <location>
        <begin position="182"/>
        <end position="203"/>
    </location>
</feature>
<dbReference type="Proteomes" id="UP000039046">
    <property type="component" value="Unassembled WGS sequence"/>
</dbReference>
<dbReference type="AlphaFoldDB" id="A0A0A1TCK2"/>
<dbReference type="PANTHER" id="PTHR39470">
    <property type="entry name" value="CHROMOSOME 10, WHOLE GENOME SHOTGUN SEQUENCE"/>
    <property type="match status" value="1"/>
</dbReference>
<evidence type="ECO:0000256" key="1">
    <source>
        <dbReference type="SAM" id="Phobius"/>
    </source>
</evidence>
<proteinExistence type="predicted"/>
<name>A0A0A1TCK2_9HYPO</name>
<evidence type="ECO:0000313" key="2">
    <source>
        <dbReference type="EMBL" id="CEJ92514.1"/>
    </source>
</evidence>
<evidence type="ECO:0008006" key="4">
    <source>
        <dbReference type="Google" id="ProtNLM"/>
    </source>
</evidence>
<sequence length="346" mass="38920">MVSWDSIRSLVIFFGPVLIPKAISYYRSARAPKSSRIPIQPVPARIYYALLLLSGMTLAFLLKTLPALAPENIFKLTNSRLQIPTDVLFNRLASLRPDTALTASDTVLRSKFINLESRLLYLQFGPDTLSACPFCHADDPRAYLLYAVPSMLWPHMLNIVVVAAATTALWTGRYGAQWRTTATIAGFVLAGADVYMTSSYRYQANARALRLEDLDCFFWTMRNWRHVALALLDGLLAWVIYLSSTNRAFLQLPSAAERVEGVNRGLHLARSKLSAVGIVQNTTVRDEDLRLKSDSYWRREGALMQEVMEEREVVEGVNDALSNRIDMANITKDADQYTMGILQSME</sequence>
<feature type="transmembrane region" description="Helical" evidence="1">
    <location>
        <begin position="152"/>
        <end position="170"/>
    </location>
</feature>
<keyword evidence="3" id="KW-1185">Reference proteome</keyword>
<protein>
    <recommendedName>
        <fullName evidence="4">Chorismate synthase protein</fullName>
    </recommendedName>
</protein>
<keyword evidence="1" id="KW-0472">Membrane</keyword>
<reference evidence="2 3" key="1">
    <citation type="journal article" date="2015" name="Genome Announc.">
        <title>Draft Genome Sequence and Gene Annotation of the Entomopathogenic Fungus Verticillium hemipterigenum.</title>
        <authorList>
            <person name="Horn F."/>
            <person name="Habel A."/>
            <person name="Scharf D.H."/>
            <person name="Dworschak J."/>
            <person name="Brakhage A.A."/>
            <person name="Guthke R."/>
            <person name="Hertweck C."/>
            <person name="Linde J."/>
        </authorList>
    </citation>
    <scope>NUCLEOTIDE SEQUENCE [LARGE SCALE GENOMIC DNA]</scope>
</reference>
<gene>
    <name evidence="2" type="ORF">VHEMI08164</name>
</gene>
<accession>A0A0A1TCK2</accession>
<dbReference type="STRING" id="1531966.A0A0A1TCK2"/>